<organism evidence="2 3">
    <name type="scientific">Archangium lansingense</name>
    <dbReference type="NCBI Taxonomy" id="2995310"/>
    <lineage>
        <taxon>Bacteria</taxon>
        <taxon>Pseudomonadati</taxon>
        <taxon>Myxococcota</taxon>
        <taxon>Myxococcia</taxon>
        <taxon>Myxococcales</taxon>
        <taxon>Cystobacterineae</taxon>
        <taxon>Archangiaceae</taxon>
        <taxon>Archangium</taxon>
    </lineage>
</organism>
<protein>
    <submittedName>
        <fullName evidence="2">DUF2169 domain-containing protein</fullName>
    </submittedName>
</protein>
<evidence type="ECO:0000313" key="2">
    <source>
        <dbReference type="EMBL" id="MCY1074008.1"/>
    </source>
</evidence>
<dbReference type="RefSeq" id="WP_267532992.1">
    <property type="nucleotide sequence ID" value="NZ_JAPNKA010000001.1"/>
</dbReference>
<evidence type="ECO:0000259" key="1">
    <source>
        <dbReference type="Pfam" id="PF09937"/>
    </source>
</evidence>
<dbReference type="EMBL" id="JAPNKA010000001">
    <property type="protein sequence ID" value="MCY1074008.1"/>
    <property type="molecule type" value="Genomic_DNA"/>
</dbReference>
<accession>A0ABT3ZX84</accession>
<dbReference type="Pfam" id="PF09937">
    <property type="entry name" value="DUF2169"/>
    <property type="match status" value="1"/>
</dbReference>
<dbReference type="Proteomes" id="UP001207654">
    <property type="component" value="Unassembled WGS sequence"/>
</dbReference>
<feature type="domain" description="DUF2169" evidence="1">
    <location>
        <begin position="24"/>
        <end position="318"/>
    </location>
</feature>
<dbReference type="InterPro" id="IPR018683">
    <property type="entry name" value="DUF2169"/>
</dbReference>
<keyword evidence="3" id="KW-1185">Reference proteome</keyword>
<proteinExistence type="predicted"/>
<name>A0ABT3ZX84_9BACT</name>
<evidence type="ECO:0000313" key="3">
    <source>
        <dbReference type="Proteomes" id="UP001207654"/>
    </source>
</evidence>
<comment type="caution">
    <text evidence="2">The sequence shown here is derived from an EMBL/GenBank/DDBJ whole genome shotgun (WGS) entry which is preliminary data.</text>
</comment>
<gene>
    <name evidence="2" type="ORF">OV287_05875</name>
</gene>
<reference evidence="2 3" key="1">
    <citation type="submission" date="2022-11" db="EMBL/GenBank/DDBJ databases">
        <title>Minimal conservation of predation-associated metabolite biosynthetic gene clusters underscores biosynthetic potential of Myxococcota including descriptions for ten novel species: Archangium lansinium sp. nov., Myxococcus landrumus sp. nov., Nannocystis bai.</title>
        <authorList>
            <person name="Ahearne A."/>
            <person name="Stevens C."/>
            <person name="Phillips K."/>
        </authorList>
    </citation>
    <scope>NUCLEOTIDE SEQUENCE [LARGE SCALE GENOMIC DNA]</scope>
    <source>
        <strain evidence="2 3">MIWBW</strain>
    </source>
</reference>
<sequence>MAQPDVDNRTPFLVEMLFLMDEQGRSLLVPVVKASFVMADGKLPLCEEPEPVNTAGESWGNPGSSSLKYEPECAFIKVTTDVVLIGHAHAPSRQTTEVRVSLRVGPIQKTVRVVGDRTWFKSLGQVSMTRPLAFERIPLRYERAFGGWDRSHPDPQQHRFEPRNPVGVGFRASTRNFEEGLLLPNLEDPDEPLVRFGQVVRPAGFGFISPDWQPRASLAGTYDETWRKTRMPWLPTDFDRRFFNAAPPGLVAPGYLRGDEEVALHHVTPKGTLTFKLPGIRPPDVLLERTRRTDEKVRMALDTVILNADEGCVFLLWRGQALLAEGPREVRTLVVDSEQDLGPLMDAAVPLPEQP</sequence>